<accession>A0A366RR11</accession>
<evidence type="ECO:0000313" key="4">
    <source>
        <dbReference type="Proteomes" id="UP000253153"/>
    </source>
</evidence>
<dbReference type="AlphaFoldDB" id="A0A366RR11"/>
<evidence type="ECO:0000259" key="2">
    <source>
        <dbReference type="Pfam" id="PF13391"/>
    </source>
</evidence>
<dbReference type="Pfam" id="PF13391">
    <property type="entry name" value="HNH_2"/>
    <property type="match status" value="1"/>
</dbReference>
<feature type="domain" description="HNH nuclease" evidence="2">
    <location>
        <begin position="56"/>
        <end position="95"/>
    </location>
</feature>
<feature type="region of interest" description="Disordered" evidence="1">
    <location>
        <begin position="291"/>
        <end position="337"/>
    </location>
</feature>
<name>A0A366RR11_9HYPO</name>
<evidence type="ECO:0000313" key="3">
    <source>
        <dbReference type="EMBL" id="RBR19549.1"/>
    </source>
</evidence>
<dbReference type="RefSeq" id="XP_031016241.1">
    <property type="nucleotide sequence ID" value="XM_031159689.1"/>
</dbReference>
<reference evidence="3 4" key="1">
    <citation type="submission" date="2018-06" db="EMBL/GenBank/DDBJ databases">
        <title>Fusarium incarnatum-equiseti species complex species 28.</title>
        <authorList>
            <person name="Gardiner D.M."/>
        </authorList>
    </citation>
    <scope>NUCLEOTIDE SEQUENCE [LARGE SCALE GENOMIC DNA]</scope>
    <source>
        <strain evidence="3 4">FIESC_28</strain>
    </source>
</reference>
<organism evidence="3 4">
    <name type="scientific">Fusarium coffeatum</name>
    <dbReference type="NCBI Taxonomy" id="231269"/>
    <lineage>
        <taxon>Eukaryota</taxon>
        <taxon>Fungi</taxon>
        <taxon>Dikarya</taxon>
        <taxon>Ascomycota</taxon>
        <taxon>Pezizomycotina</taxon>
        <taxon>Sordariomycetes</taxon>
        <taxon>Hypocreomycetidae</taxon>
        <taxon>Hypocreales</taxon>
        <taxon>Nectriaceae</taxon>
        <taxon>Fusarium</taxon>
        <taxon>Fusarium incarnatum-equiseti species complex</taxon>
    </lineage>
</organism>
<dbReference type="InterPro" id="IPR003615">
    <property type="entry name" value="HNH_nuc"/>
</dbReference>
<feature type="region of interest" description="Disordered" evidence="1">
    <location>
        <begin position="254"/>
        <end position="277"/>
    </location>
</feature>
<sequence length="337" mass="38486">MASSNSRTSSAQGLFETEMARAYSPNSQFSRKQWDPVLRTWRLSKAVQLFPPQHASKADAIFGEGAANEIYSPHNGLFLHEMVDHALKQGYIAIVPNGRFEFKVVVLDKYRREVHRRIARFEVDGFSRYIDLNERQLLFKTDARPKIRYVWWTYVNAILQAFHFADCVSDYGKIDHRSEVRWFDSYWTPHGPFAKRNQLRWFMKSGCGPCWTSAFLHGFEEGGDTLTAKRDLEIIFTDDHYERRRSPVPDYEEIAAGDDEDTEERGHNGEVISGGNNTVVSLTRATTNLQLRRDPNPSATSIYPPRTFVPAPPYSSNPAHPYPSVPPPSYSSGPPPP</sequence>
<gene>
    <name evidence="3" type="ORF">FIESC28_05544</name>
</gene>
<dbReference type="OrthoDB" id="5386595at2759"/>
<dbReference type="GeneID" id="41994985"/>
<dbReference type="Proteomes" id="UP000253153">
    <property type="component" value="Unassembled WGS sequence"/>
</dbReference>
<feature type="compositionally biased region" description="Pro residues" evidence="1">
    <location>
        <begin position="310"/>
        <end position="337"/>
    </location>
</feature>
<evidence type="ECO:0000256" key="1">
    <source>
        <dbReference type="SAM" id="MobiDB-lite"/>
    </source>
</evidence>
<keyword evidence="4" id="KW-1185">Reference proteome</keyword>
<protein>
    <recommendedName>
        <fullName evidence="2">HNH nuclease domain-containing protein</fullName>
    </recommendedName>
</protein>
<comment type="caution">
    <text evidence="3">The sequence shown here is derived from an EMBL/GenBank/DDBJ whole genome shotgun (WGS) entry which is preliminary data.</text>
</comment>
<proteinExistence type="predicted"/>
<dbReference type="EMBL" id="QKXC01000113">
    <property type="protein sequence ID" value="RBR19549.1"/>
    <property type="molecule type" value="Genomic_DNA"/>
</dbReference>
<feature type="compositionally biased region" description="Acidic residues" evidence="1">
    <location>
        <begin position="254"/>
        <end position="263"/>
    </location>
</feature>